<dbReference type="Proteomes" id="UP000030008">
    <property type="component" value="Unassembled WGS sequence"/>
</dbReference>
<sequence>MDDLTKEQKLLLCSMYKDYLTLSDCLPPENANYFNDSDSITNQYFDGHNAEYVSDLCWKLKTKGYITCTLGDDLANNVRLTDKTIIYFENRFKNKLKSVVSFIASLKE</sequence>
<protein>
    <submittedName>
        <fullName evidence="1">Uncharacterized protein</fullName>
    </submittedName>
</protein>
<evidence type="ECO:0000313" key="1">
    <source>
        <dbReference type="EMBL" id="KGJ54111.1"/>
    </source>
</evidence>
<reference evidence="1 2" key="1">
    <citation type="submission" date="2014-08" db="EMBL/GenBank/DDBJ databases">
        <title>Clostridium innocuum, an unnegligible vancomycin-resistant pathogen causing extra-intestinal infections.</title>
        <authorList>
            <person name="Feng Y."/>
            <person name="Chiu C.-H."/>
        </authorList>
    </citation>
    <scope>NUCLEOTIDE SEQUENCE [LARGE SCALE GENOMIC DNA]</scope>
    <source>
        <strain evidence="1 2">AN88</strain>
    </source>
</reference>
<accession>A0A099I941</accession>
<evidence type="ECO:0000313" key="2">
    <source>
        <dbReference type="Proteomes" id="UP000030008"/>
    </source>
</evidence>
<name>A0A099I941_CLOIN</name>
<dbReference type="RefSeq" id="WP_044904636.1">
    <property type="nucleotide sequence ID" value="NZ_JAKNTM010000001.1"/>
</dbReference>
<gene>
    <name evidence="1" type="ORF">CIAN88_06095</name>
</gene>
<dbReference type="EMBL" id="JQIF01000023">
    <property type="protein sequence ID" value="KGJ54111.1"/>
    <property type="molecule type" value="Genomic_DNA"/>
</dbReference>
<organism evidence="1 2">
    <name type="scientific">Clostridium innocuum</name>
    <dbReference type="NCBI Taxonomy" id="1522"/>
    <lineage>
        <taxon>Bacteria</taxon>
        <taxon>Bacillati</taxon>
        <taxon>Bacillota</taxon>
        <taxon>Clostridia</taxon>
        <taxon>Eubacteriales</taxon>
        <taxon>Clostridiaceae</taxon>
        <taxon>Clostridium</taxon>
    </lineage>
</organism>
<proteinExistence type="predicted"/>
<dbReference type="AlphaFoldDB" id="A0A099I941"/>
<comment type="caution">
    <text evidence="1">The sequence shown here is derived from an EMBL/GenBank/DDBJ whole genome shotgun (WGS) entry which is preliminary data.</text>
</comment>